<feature type="signal peptide" evidence="1">
    <location>
        <begin position="1"/>
        <end position="16"/>
    </location>
</feature>
<dbReference type="EMBL" id="JAVRQU010000012">
    <property type="protein sequence ID" value="KAK5696788.1"/>
    <property type="molecule type" value="Genomic_DNA"/>
</dbReference>
<evidence type="ECO:0000313" key="3">
    <source>
        <dbReference type="Proteomes" id="UP001310594"/>
    </source>
</evidence>
<comment type="caution">
    <text evidence="2">The sequence shown here is derived from an EMBL/GenBank/DDBJ whole genome shotgun (WGS) entry which is preliminary data.</text>
</comment>
<keyword evidence="1" id="KW-0732">Signal</keyword>
<dbReference type="Proteomes" id="UP001310594">
    <property type="component" value="Unassembled WGS sequence"/>
</dbReference>
<reference evidence="2" key="1">
    <citation type="submission" date="2023-08" db="EMBL/GenBank/DDBJ databases">
        <title>Black Yeasts Isolated from many extreme environments.</title>
        <authorList>
            <person name="Coleine C."/>
            <person name="Stajich J.E."/>
            <person name="Selbmann L."/>
        </authorList>
    </citation>
    <scope>NUCLEOTIDE SEQUENCE</scope>
    <source>
        <strain evidence="2">CCFEE 5810</strain>
    </source>
</reference>
<organism evidence="2 3">
    <name type="scientific">Elasticomyces elasticus</name>
    <dbReference type="NCBI Taxonomy" id="574655"/>
    <lineage>
        <taxon>Eukaryota</taxon>
        <taxon>Fungi</taxon>
        <taxon>Dikarya</taxon>
        <taxon>Ascomycota</taxon>
        <taxon>Pezizomycotina</taxon>
        <taxon>Dothideomycetes</taxon>
        <taxon>Dothideomycetidae</taxon>
        <taxon>Mycosphaerellales</taxon>
        <taxon>Teratosphaeriaceae</taxon>
        <taxon>Elasticomyces</taxon>
    </lineage>
</organism>
<name>A0AAN7VPH2_9PEZI</name>
<dbReference type="AlphaFoldDB" id="A0AAN7VPH2"/>
<gene>
    <name evidence="2" type="ORF">LTR97_008092</name>
</gene>
<feature type="chain" id="PRO_5042880600" evidence="1">
    <location>
        <begin position="17"/>
        <end position="217"/>
    </location>
</feature>
<evidence type="ECO:0000313" key="2">
    <source>
        <dbReference type="EMBL" id="KAK5696788.1"/>
    </source>
</evidence>
<evidence type="ECO:0000256" key="1">
    <source>
        <dbReference type="SAM" id="SignalP"/>
    </source>
</evidence>
<proteinExistence type="predicted"/>
<sequence>MFMLAVLAVVLRAATALPQPEVFRRACTSKGVVANFDTLDPPVPGNPLNPILDTYIPGLSFKAITYGSIPEVALPAGNSLVPYLKPNTPSNVANAGIVGKLSQGNPRISASNAGDSFTLKDFTYGCRIANLPVPCNFFLIGYTLLGTQKGAFKFSYEPPGTAGPQAMKSTKGNDNFAEYFTDVAYIQLTDVTDKDSVTSSTTVVVLDTLELTLNMCT</sequence>
<protein>
    <submittedName>
        <fullName evidence="2">Uncharacterized protein</fullName>
    </submittedName>
</protein>
<accession>A0AAN7VPH2</accession>